<dbReference type="Pfam" id="PF21274">
    <property type="entry name" value="Rng_hyd_C"/>
    <property type="match status" value="1"/>
</dbReference>
<dbReference type="PATRIC" id="fig|446692.3.peg.3667"/>
<evidence type="ECO:0000256" key="2">
    <source>
        <dbReference type="ARBA" id="ARBA00022630"/>
    </source>
</evidence>
<dbReference type="InterPro" id="IPR002938">
    <property type="entry name" value="FAD-bd"/>
</dbReference>
<keyword evidence="6" id="KW-1185">Reference proteome</keyword>
<dbReference type="RefSeq" id="WP_058988804.1">
    <property type="nucleotide sequence ID" value="NZ_LN606600.1"/>
</dbReference>
<evidence type="ECO:0000256" key="3">
    <source>
        <dbReference type="ARBA" id="ARBA00022827"/>
    </source>
</evidence>
<dbReference type="Gene3D" id="3.50.50.60">
    <property type="entry name" value="FAD/NAD(P)-binding domain"/>
    <property type="match status" value="1"/>
</dbReference>
<dbReference type="Gene3D" id="3.40.30.120">
    <property type="match status" value="1"/>
</dbReference>
<evidence type="ECO:0000313" key="5">
    <source>
        <dbReference type="EMBL" id="CEF42688.1"/>
    </source>
</evidence>
<dbReference type="PANTHER" id="PTHR43004">
    <property type="entry name" value="TRK SYSTEM POTASSIUM UPTAKE PROTEIN"/>
    <property type="match status" value="1"/>
</dbReference>
<sequence length="483" mass="52609">MKTSYDVLVSGAGPVGLRVACELKLAQIDVAVLDRRAARITESRALAIHGRTLEMLGLRGCAEDFIKAGRKIPLMEYGALDTRLSFSPFESRFPFTLFLRQTKTEEFLERRALALGVPLLRETEVTQIEENEAEMKVTTSRGQFSASWLIGADGARSLVRRQAGIGFDGFDGRVTAMLGDVVLAKPPEEGGVVFMVTPRGALMMSPLGDGVHHRVIAIDAERPSVEKDAPLTVAELASATLKISGKDYAMGEASWLSRFTDATRLASTYRKGRILLAGDAAHIHAPMGGQGLNVGLQDAMNLGWKLAMVVKMQAPENLLDTYHSERRPVGQMLFDNTLAQVALATNFTPPNLSLRNTMNDILSFPDVNSRLASEISGFGVAYGYDKVVPENLPAHLLPGKRVPDVDLMIENKSATLYGCMEKGEWVHLALSSKKQDISESPEWLDPNIVKHITADCVDDSPSFNGVSSVLIRPDGYVHSVTMA</sequence>
<dbReference type="GO" id="GO:0071949">
    <property type="term" value="F:FAD binding"/>
    <property type="evidence" value="ECO:0007669"/>
    <property type="project" value="InterPro"/>
</dbReference>
<evidence type="ECO:0000259" key="4">
    <source>
        <dbReference type="Pfam" id="PF01494"/>
    </source>
</evidence>
<accession>A0A0U5F049</accession>
<evidence type="ECO:0000313" key="6">
    <source>
        <dbReference type="Proteomes" id="UP000056109"/>
    </source>
</evidence>
<dbReference type="Gene3D" id="3.30.70.2450">
    <property type="match status" value="1"/>
</dbReference>
<name>A0A0U5F049_9PROT</name>
<dbReference type="Pfam" id="PF01494">
    <property type="entry name" value="FAD_binding_3"/>
    <property type="match status" value="1"/>
</dbReference>
<keyword evidence="3" id="KW-0274">FAD</keyword>
<reference evidence="6" key="1">
    <citation type="submission" date="2014-09" db="EMBL/GenBank/DDBJ databases">
        <authorList>
            <person name="Illeghems K.G."/>
        </authorList>
    </citation>
    <scope>NUCLEOTIDE SEQUENCE [LARGE SCALE GENOMIC DNA]</scope>
    <source>
        <strain evidence="6">108B</strain>
    </source>
</reference>
<dbReference type="InterPro" id="IPR050641">
    <property type="entry name" value="RIFMO-like"/>
</dbReference>
<dbReference type="KEGG" id="asz:ASN_3457"/>
<comment type="cofactor">
    <cofactor evidence="1">
        <name>FAD</name>
        <dbReference type="ChEBI" id="CHEBI:57692"/>
    </cofactor>
</comment>
<dbReference type="InterPro" id="IPR036188">
    <property type="entry name" value="FAD/NAD-bd_sf"/>
</dbReference>
<dbReference type="GO" id="GO:0016709">
    <property type="term" value="F:oxidoreductase activity, acting on paired donors, with incorporation or reduction of molecular oxygen, NAD(P)H as one donor, and incorporation of one atom of oxygen"/>
    <property type="evidence" value="ECO:0007669"/>
    <property type="project" value="UniProtKB-ARBA"/>
</dbReference>
<keyword evidence="2" id="KW-0285">Flavoprotein</keyword>
<dbReference type="SUPFAM" id="SSF51905">
    <property type="entry name" value="FAD/NAD(P)-binding domain"/>
    <property type="match status" value="1"/>
</dbReference>
<dbReference type="PRINTS" id="PR00420">
    <property type="entry name" value="RNGMNOXGNASE"/>
</dbReference>
<dbReference type="PANTHER" id="PTHR43004:SF19">
    <property type="entry name" value="BINDING MONOOXYGENASE, PUTATIVE (JCVI)-RELATED"/>
    <property type="match status" value="1"/>
</dbReference>
<dbReference type="EMBL" id="LN606600">
    <property type="protein sequence ID" value="CEF42688.1"/>
    <property type="molecule type" value="Genomic_DNA"/>
</dbReference>
<dbReference type="Proteomes" id="UP000056109">
    <property type="component" value="Chromosome I"/>
</dbReference>
<proteinExistence type="predicted"/>
<feature type="domain" description="FAD-binding" evidence="4">
    <location>
        <begin position="5"/>
        <end position="336"/>
    </location>
</feature>
<dbReference type="GeneID" id="34784408"/>
<gene>
    <name evidence="5" type="ORF">ASN_3457</name>
</gene>
<protein>
    <recommendedName>
        <fullName evidence="4">FAD-binding domain-containing protein</fullName>
    </recommendedName>
</protein>
<organism evidence="5 6">
    <name type="scientific">Acetobacter senegalensis</name>
    <dbReference type="NCBI Taxonomy" id="446692"/>
    <lineage>
        <taxon>Bacteria</taxon>
        <taxon>Pseudomonadati</taxon>
        <taxon>Pseudomonadota</taxon>
        <taxon>Alphaproteobacteria</taxon>
        <taxon>Acetobacterales</taxon>
        <taxon>Acetobacteraceae</taxon>
        <taxon>Acetobacter</taxon>
    </lineage>
</organism>
<dbReference type="AlphaFoldDB" id="A0A0U5F049"/>
<evidence type="ECO:0000256" key="1">
    <source>
        <dbReference type="ARBA" id="ARBA00001974"/>
    </source>
</evidence>